<dbReference type="Proteomes" id="UP001519271">
    <property type="component" value="Unassembled WGS sequence"/>
</dbReference>
<feature type="transmembrane region" description="Helical" evidence="1">
    <location>
        <begin position="49"/>
        <end position="68"/>
    </location>
</feature>
<dbReference type="RefSeq" id="WP_209460017.1">
    <property type="nucleotide sequence ID" value="NZ_JAGGKC010000020.1"/>
</dbReference>
<accession>A0ABS4G5M0</accession>
<keyword evidence="3" id="KW-1185">Reference proteome</keyword>
<feature type="transmembrane region" description="Helical" evidence="1">
    <location>
        <begin position="103"/>
        <end position="125"/>
    </location>
</feature>
<keyword evidence="1" id="KW-0472">Membrane</keyword>
<keyword evidence="1" id="KW-1133">Transmembrane helix</keyword>
<protein>
    <submittedName>
        <fullName evidence="2">ABC-type multidrug transport system permease subunit</fullName>
    </submittedName>
</protein>
<sequence length="131" mass="14282">MKNLFKDIIVGLLMFILTLIIEFTVSIVLRQEDPTKIPDDIRAANVSMMFLVSAIPIALAAFAAAAALKPETRGRALRMSVIWTAIFIGLNILTGLGNGTMGIIFLGIGIYVSIVLMFLGPLAYARFRQLP</sequence>
<reference evidence="2 3" key="1">
    <citation type="submission" date="2021-03" db="EMBL/GenBank/DDBJ databases">
        <title>Genomic Encyclopedia of Type Strains, Phase IV (KMG-IV): sequencing the most valuable type-strain genomes for metagenomic binning, comparative biology and taxonomic classification.</title>
        <authorList>
            <person name="Goeker M."/>
        </authorList>
    </citation>
    <scope>NUCLEOTIDE SEQUENCE [LARGE SCALE GENOMIC DNA]</scope>
    <source>
        <strain evidence="2 3">DSM 6139</strain>
    </source>
</reference>
<dbReference type="EMBL" id="JAGGKC010000020">
    <property type="protein sequence ID" value="MBP1919826.1"/>
    <property type="molecule type" value="Genomic_DNA"/>
</dbReference>
<keyword evidence="1" id="KW-0812">Transmembrane</keyword>
<gene>
    <name evidence="2" type="ORF">J2Z34_002322</name>
</gene>
<feature type="transmembrane region" description="Helical" evidence="1">
    <location>
        <begin position="7"/>
        <end position="29"/>
    </location>
</feature>
<comment type="caution">
    <text evidence="2">The sequence shown here is derived from an EMBL/GenBank/DDBJ whole genome shotgun (WGS) entry which is preliminary data.</text>
</comment>
<organism evidence="2 3">
    <name type="scientific">Youngiibacter multivorans</name>
    <dbReference type="NCBI Taxonomy" id="937251"/>
    <lineage>
        <taxon>Bacteria</taxon>
        <taxon>Bacillati</taxon>
        <taxon>Bacillota</taxon>
        <taxon>Clostridia</taxon>
        <taxon>Eubacteriales</taxon>
        <taxon>Clostridiaceae</taxon>
        <taxon>Youngiibacter</taxon>
    </lineage>
</organism>
<name>A0ABS4G5M0_9CLOT</name>
<evidence type="ECO:0000313" key="2">
    <source>
        <dbReference type="EMBL" id="MBP1919826.1"/>
    </source>
</evidence>
<proteinExistence type="predicted"/>
<evidence type="ECO:0000256" key="1">
    <source>
        <dbReference type="SAM" id="Phobius"/>
    </source>
</evidence>
<feature type="transmembrane region" description="Helical" evidence="1">
    <location>
        <begin position="80"/>
        <end position="97"/>
    </location>
</feature>
<evidence type="ECO:0000313" key="3">
    <source>
        <dbReference type="Proteomes" id="UP001519271"/>
    </source>
</evidence>